<name>A0A0H3B3X2_YERPY</name>
<accession>A0A0H3B3X2</accession>
<organism evidence="1">
    <name type="scientific">Yersinia pseudotuberculosis serotype O:3 (strain YPIII)</name>
    <dbReference type="NCBI Taxonomy" id="502800"/>
    <lineage>
        <taxon>Bacteria</taxon>
        <taxon>Pseudomonadati</taxon>
        <taxon>Pseudomonadota</taxon>
        <taxon>Gammaproteobacteria</taxon>
        <taxon>Enterobacterales</taxon>
        <taxon>Yersiniaceae</taxon>
        <taxon>Yersinia</taxon>
    </lineage>
</organism>
<reference evidence="1" key="1">
    <citation type="submission" date="2008-02" db="EMBL/GenBank/DDBJ databases">
        <title>Complete sequence of Yersinia pseudotuberculosis YPIII.</title>
        <authorList>
            <consortium name="US DOE Joint Genome Institute"/>
            <person name="Challacombe J.F."/>
            <person name="Bruce D."/>
            <person name="Detter J.C."/>
            <person name="Green L."/>
            <person name="Land M."/>
            <person name="Munk C."/>
            <person name="Lindler L.E."/>
            <person name="Nikolich M.P."/>
            <person name="Brettin T."/>
        </authorList>
    </citation>
    <scope>NUCLEOTIDE SEQUENCE</scope>
    <source>
        <strain evidence="1">YPIII</strain>
    </source>
</reference>
<proteinExistence type="predicted"/>
<dbReference type="EMBL" id="CP000950">
    <property type="protein sequence ID" value="ACA68339.1"/>
    <property type="molecule type" value="Genomic_DNA"/>
</dbReference>
<dbReference type="AlphaFoldDB" id="A0A0H3B3X2"/>
<evidence type="ECO:0000313" key="1">
    <source>
        <dbReference type="EMBL" id="ACA68339.1"/>
    </source>
</evidence>
<gene>
    <name evidence="1" type="ordered locus">YPK_2052</name>
</gene>
<sequence>MMKDKCWVEAWWNIYAEKIPSVLDAGFDPINGL</sequence>
<protein>
    <submittedName>
        <fullName evidence="1">Uncharacterized protein</fullName>
    </submittedName>
</protein>
<dbReference type="KEGG" id="ypy:YPK_2052"/>